<feature type="transmembrane region" description="Helical" evidence="2">
    <location>
        <begin position="321"/>
        <end position="339"/>
    </location>
</feature>
<feature type="transmembrane region" description="Helical" evidence="2">
    <location>
        <begin position="832"/>
        <end position="850"/>
    </location>
</feature>
<sequence>MEALIVMLALALLAVPVLLVVSLTSIGALKRRMSDLEDEVARMQAVRPERPEAMRPAGRSDRASSAPESVSGEGASAQDGAEASPARAIAPSAAPMPPLPESPRVQAPPHVPNRFASAVRALVRWFTVGNVIAKVGMLVLLAGVAALLKYASDQGWLTLPIGWRLAGVALAALAGLAFGWRQRTHRRVFALTLQGGAIGVLLLTVFAAFRLYGLMPAVPAFALSVALVAALGVLATLQNAGTLAIFGTLAGFLAPIWLSTGDGSHVALFSYYALLNVGVLAMAWLRAWRMLNLLGFVFTWGIGVLWGVLQYDPDKFASTQPFLLLFFAFYLALPVLYLRRQPGHRYDRIDGSLVFGTPLIAFSLQAALLDGARAPLALCALALALLYALLAWRLLPAMRYRMLGTAHAILAVGFATLAIPLAFSAHATVCLFALEGAALIWLGLRQCRWLPQIAGVGLQLVAGVYLWVGRMLDGLFGSLAEHTICAWLPGTCTGDELMFVNADYLSALLVAVSGFASAWLYRRSGRGAAAGVAYLWGLLWWCGSALAEIDRFVAAAWQPPAWLALLAVSAWLAAEADRRLAARGLMLTVIAGFAGALLQAFGPRPELFGDGAWAWALFALLGVRSLWCLRAGGRQLAAWAQLLWWVVWPVLLTDPGLARQAGLADGWVREATVLPWLAMAAISLFRWPWLRWPLGAGFDACRTPLQGVVFAALALAWLDALFQPGVSAPLPWVPLLNPLEAVQLATLVLAALWLRTPHAPALLTRGARMLPALALLALLSFAMLRTVHHWTDTAWSLKALWPDQIAQACLTVLWSVLGMAAWIAGSRRGDRGLWLAGAVLMGVVLAKLVLVDRQHLGNLAGILSFIAYGVLCMAVGYFAPAPPKAREDVPAR</sequence>
<feature type="region of interest" description="Disordered" evidence="1">
    <location>
        <begin position="42"/>
        <end position="108"/>
    </location>
</feature>
<feature type="transmembrane region" description="Helical" evidence="2">
    <location>
        <begin position="351"/>
        <end position="368"/>
    </location>
</feature>
<reference evidence="3 4" key="1">
    <citation type="submission" date="2024-07" db="EMBL/GenBank/DDBJ databases">
        <title>Luteimonas salilacus sp. nov., isolated from the shore soil of Salt Lake in Tibet of China.</title>
        <authorList>
            <person name="Zhang X."/>
            <person name="Li A."/>
        </authorList>
    </citation>
    <scope>NUCLEOTIDE SEQUENCE [LARGE SCALE GENOMIC DNA]</scope>
    <source>
        <strain evidence="3 4">B3-2-R+30</strain>
    </source>
</reference>
<feature type="compositionally biased region" description="Low complexity" evidence="1">
    <location>
        <begin position="81"/>
        <end position="93"/>
    </location>
</feature>
<dbReference type="InterPro" id="IPR014600">
    <property type="entry name" value="UCP035905_mem"/>
</dbReference>
<feature type="transmembrane region" description="Helical" evidence="2">
    <location>
        <begin position="766"/>
        <end position="784"/>
    </location>
</feature>
<accession>A0ABV4HL96</accession>
<feature type="transmembrane region" description="Helical" evidence="2">
    <location>
        <begin position="735"/>
        <end position="754"/>
    </location>
</feature>
<protein>
    <submittedName>
        <fullName evidence="3">DUF2339 domain-containing protein</fullName>
    </submittedName>
</protein>
<dbReference type="Pfam" id="PF10101">
    <property type="entry name" value="DUF2339"/>
    <property type="match status" value="1"/>
</dbReference>
<proteinExistence type="predicted"/>
<evidence type="ECO:0000256" key="2">
    <source>
        <dbReference type="SAM" id="Phobius"/>
    </source>
</evidence>
<feature type="transmembrane region" description="Helical" evidence="2">
    <location>
        <begin position="266"/>
        <end position="284"/>
    </location>
</feature>
<feature type="transmembrane region" description="Helical" evidence="2">
    <location>
        <begin position="580"/>
        <end position="600"/>
    </location>
</feature>
<feature type="transmembrane region" description="Helical" evidence="2">
    <location>
        <begin position="673"/>
        <end position="692"/>
    </location>
</feature>
<feature type="transmembrane region" description="Helical" evidence="2">
    <location>
        <begin position="291"/>
        <end position="309"/>
    </location>
</feature>
<feature type="transmembrane region" description="Helical" evidence="2">
    <location>
        <begin position="636"/>
        <end position="653"/>
    </location>
</feature>
<feature type="transmembrane region" description="Helical" evidence="2">
    <location>
        <begin position="552"/>
        <end position="573"/>
    </location>
</feature>
<dbReference type="Proteomes" id="UP001566331">
    <property type="component" value="Unassembled WGS sequence"/>
</dbReference>
<dbReference type="PANTHER" id="PTHR38434:SF1">
    <property type="entry name" value="BLL2549 PROTEIN"/>
    <property type="match status" value="1"/>
</dbReference>
<dbReference type="PIRSF" id="PIRSF035905">
    <property type="entry name" value="UCP035905_mp"/>
    <property type="match status" value="1"/>
</dbReference>
<dbReference type="PANTHER" id="PTHR38434">
    <property type="entry name" value="BLL2549 PROTEIN"/>
    <property type="match status" value="1"/>
</dbReference>
<feature type="transmembrane region" description="Helical" evidence="2">
    <location>
        <begin position="528"/>
        <end position="546"/>
    </location>
</feature>
<feature type="transmembrane region" description="Helical" evidence="2">
    <location>
        <begin position="804"/>
        <end position="825"/>
    </location>
</feature>
<keyword evidence="2" id="KW-0472">Membrane</keyword>
<evidence type="ECO:0000256" key="1">
    <source>
        <dbReference type="SAM" id="MobiDB-lite"/>
    </source>
</evidence>
<keyword evidence="2" id="KW-1133">Transmembrane helix</keyword>
<feature type="transmembrane region" description="Helical" evidence="2">
    <location>
        <begin position="218"/>
        <end position="236"/>
    </location>
</feature>
<keyword evidence="4" id="KW-1185">Reference proteome</keyword>
<gene>
    <name evidence="3" type="ORF">AB6713_02585</name>
</gene>
<keyword evidence="2" id="KW-0812">Transmembrane</keyword>
<feature type="transmembrane region" description="Helical" evidence="2">
    <location>
        <begin position="243"/>
        <end position="260"/>
    </location>
</feature>
<evidence type="ECO:0000313" key="3">
    <source>
        <dbReference type="EMBL" id="MEZ0473501.1"/>
    </source>
</evidence>
<feature type="transmembrane region" description="Helical" evidence="2">
    <location>
        <begin position="122"/>
        <end position="149"/>
    </location>
</feature>
<feature type="transmembrane region" description="Helical" evidence="2">
    <location>
        <begin position="612"/>
        <end position="629"/>
    </location>
</feature>
<feature type="transmembrane region" description="Helical" evidence="2">
    <location>
        <begin position="161"/>
        <end position="181"/>
    </location>
</feature>
<dbReference type="InterPro" id="IPR019286">
    <property type="entry name" value="DUF2339_TM"/>
</dbReference>
<feature type="transmembrane region" description="Helical" evidence="2">
    <location>
        <begin position="425"/>
        <end position="442"/>
    </location>
</feature>
<feature type="transmembrane region" description="Helical" evidence="2">
    <location>
        <begin position="449"/>
        <end position="468"/>
    </location>
</feature>
<feature type="transmembrane region" description="Helical" evidence="2">
    <location>
        <begin position="704"/>
        <end position="723"/>
    </location>
</feature>
<organism evidence="3 4">
    <name type="scientific">Luteimonas salinilitoris</name>
    <dbReference type="NCBI Taxonomy" id="3237697"/>
    <lineage>
        <taxon>Bacteria</taxon>
        <taxon>Pseudomonadati</taxon>
        <taxon>Pseudomonadota</taxon>
        <taxon>Gammaproteobacteria</taxon>
        <taxon>Lysobacterales</taxon>
        <taxon>Lysobacteraceae</taxon>
        <taxon>Luteimonas</taxon>
    </lineage>
</organism>
<feature type="compositionally biased region" description="Basic and acidic residues" evidence="1">
    <location>
        <begin position="42"/>
        <end position="62"/>
    </location>
</feature>
<feature type="transmembrane region" description="Helical" evidence="2">
    <location>
        <begin position="402"/>
        <end position="419"/>
    </location>
</feature>
<dbReference type="RefSeq" id="WP_370562250.1">
    <property type="nucleotide sequence ID" value="NZ_JBFWIB010000001.1"/>
</dbReference>
<feature type="transmembrane region" description="Helical" evidence="2">
    <location>
        <begin position="504"/>
        <end position="521"/>
    </location>
</feature>
<feature type="transmembrane region" description="Helical" evidence="2">
    <location>
        <begin position="374"/>
        <end position="395"/>
    </location>
</feature>
<comment type="caution">
    <text evidence="3">The sequence shown here is derived from an EMBL/GenBank/DDBJ whole genome shotgun (WGS) entry which is preliminary data.</text>
</comment>
<feature type="transmembrane region" description="Helical" evidence="2">
    <location>
        <begin position="856"/>
        <end position="879"/>
    </location>
</feature>
<dbReference type="EMBL" id="JBFWIC010000002">
    <property type="protein sequence ID" value="MEZ0473501.1"/>
    <property type="molecule type" value="Genomic_DNA"/>
</dbReference>
<evidence type="ECO:0000313" key="4">
    <source>
        <dbReference type="Proteomes" id="UP001566331"/>
    </source>
</evidence>
<name>A0ABV4HL96_9GAMM</name>
<feature type="transmembrane region" description="Helical" evidence="2">
    <location>
        <begin position="6"/>
        <end position="29"/>
    </location>
</feature>
<feature type="transmembrane region" description="Helical" evidence="2">
    <location>
        <begin position="188"/>
        <end position="212"/>
    </location>
</feature>